<evidence type="ECO:0000256" key="1">
    <source>
        <dbReference type="ARBA" id="ARBA00022553"/>
    </source>
</evidence>
<dbReference type="FunFam" id="3.40.50.300:FF:000006">
    <property type="entry name" value="DNA-binding transcriptional regulator NtrC"/>
    <property type="match status" value="1"/>
</dbReference>
<dbReference type="GO" id="GO:0006355">
    <property type="term" value="P:regulation of DNA-templated transcription"/>
    <property type="evidence" value="ECO:0007669"/>
    <property type="project" value="InterPro"/>
</dbReference>
<dbReference type="InterPro" id="IPR001789">
    <property type="entry name" value="Sig_transdc_resp-reg_receiver"/>
</dbReference>
<comment type="caution">
    <text evidence="9">The sequence shown here is derived from an EMBL/GenBank/DDBJ whole genome shotgun (WGS) entry which is preliminary data.</text>
</comment>
<evidence type="ECO:0000313" key="10">
    <source>
        <dbReference type="Proteomes" id="UP000748308"/>
    </source>
</evidence>
<dbReference type="Pfam" id="PF00072">
    <property type="entry name" value="Response_reg"/>
    <property type="match status" value="1"/>
</dbReference>
<dbReference type="InterPro" id="IPR011006">
    <property type="entry name" value="CheY-like_superfamily"/>
</dbReference>
<keyword evidence="1 6" id="KW-0597">Phosphoprotein</keyword>
<dbReference type="GO" id="GO:0000160">
    <property type="term" value="P:phosphorelay signal transduction system"/>
    <property type="evidence" value="ECO:0007669"/>
    <property type="project" value="InterPro"/>
</dbReference>
<dbReference type="SMART" id="SM00382">
    <property type="entry name" value="AAA"/>
    <property type="match status" value="1"/>
</dbReference>
<dbReference type="PROSITE" id="PS50045">
    <property type="entry name" value="SIGMA54_INTERACT_4"/>
    <property type="match status" value="1"/>
</dbReference>
<name>A0A937XBD7_UNCEI</name>
<dbReference type="SMART" id="SM00448">
    <property type="entry name" value="REC"/>
    <property type="match status" value="1"/>
</dbReference>
<evidence type="ECO:0000259" key="7">
    <source>
        <dbReference type="PROSITE" id="PS50045"/>
    </source>
</evidence>
<accession>A0A937XBD7</accession>
<dbReference type="EMBL" id="VGIY01000213">
    <property type="protein sequence ID" value="MBM3317899.1"/>
    <property type="molecule type" value="Genomic_DNA"/>
</dbReference>
<dbReference type="PANTHER" id="PTHR32071">
    <property type="entry name" value="TRANSCRIPTIONAL REGULATORY PROTEIN"/>
    <property type="match status" value="1"/>
</dbReference>
<dbReference type="InterPro" id="IPR002078">
    <property type="entry name" value="Sigma_54_int"/>
</dbReference>
<dbReference type="GO" id="GO:0005524">
    <property type="term" value="F:ATP binding"/>
    <property type="evidence" value="ECO:0007669"/>
    <property type="project" value="UniProtKB-KW"/>
</dbReference>
<evidence type="ECO:0000259" key="8">
    <source>
        <dbReference type="PROSITE" id="PS50110"/>
    </source>
</evidence>
<dbReference type="InterPro" id="IPR025943">
    <property type="entry name" value="Sigma_54_int_dom_ATP-bd_2"/>
</dbReference>
<dbReference type="PROSITE" id="PS00676">
    <property type="entry name" value="SIGMA54_INTERACT_2"/>
    <property type="match status" value="1"/>
</dbReference>
<dbReference type="CDD" id="cd00009">
    <property type="entry name" value="AAA"/>
    <property type="match status" value="1"/>
</dbReference>
<dbReference type="SUPFAM" id="SSF52540">
    <property type="entry name" value="P-loop containing nucleoside triphosphate hydrolases"/>
    <property type="match status" value="1"/>
</dbReference>
<dbReference type="PROSITE" id="PS50110">
    <property type="entry name" value="RESPONSE_REGULATORY"/>
    <property type="match status" value="1"/>
</dbReference>
<feature type="modified residue" description="4-aspartylphosphate" evidence="6">
    <location>
        <position position="81"/>
    </location>
</feature>
<evidence type="ECO:0000256" key="5">
    <source>
        <dbReference type="ARBA" id="ARBA00023163"/>
    </source>
</evidence>
<dbReference type="Pfam" id="PF00158">
    <property type="entry name" value="Sigma54_activat"/>
    <property type="match status" value="1"/>
</dbReference>
<dbReference type="SUPFAM" id="SSF52172">
    <property type="entry name" value="CheY-like"/>
    <property type="match status" value="1"/>
</dbReference>
<dbReference type="Proteomes" id="UP000748308">
    <property type="component" value="Unassembled WGS sequence"/>
</dbReference>
<organism evidence="9 10">
    <name type="scientific">Eiseniibacteriota bacterium</name>
    <dbReference type="NCBI Taxonomy" id="2212470"/>
    <lineage>
        <taxon>Bacteria</taxon>
        <taxon>Candidatus Eiseniibacteriota</taxon>
    </lineage>
</organism>
<keyword evidence="5" id="KW-0804">Transcription</keyword>
<evidence type="ECO:0000256" key="6">
    <source>
        <dbReference type="PROSITE-ProRule" id="PRU00169"/>
    </source>
</evidence>
<dbReference type="Gene3D" id="3.40.50.300">
    <property type="entry name" value="P-loop containing nucleotide triphosphate hydrolases"/>
    <property type="match status" value="1"/>
</dbReference>
<proteinExistence type="predicted"/>
<dbReference type="InterPro" id="IPR003593">
    <property type="entry name" value="AAA+_ATPase"/>
</dbReference>
<feature type="domain" description="Response regulatory" evidence="8">
    <location>
        <begin position="32"/>
        <end position="146"/>
    </location>
</feature>
<sequence length="355" mass="38467">MSSQVRAIPAGVPAGVPAASPVASAATSAARRVLVVDDEPLMRSFLEEALRRQGHQIVAVASAAEALDRLGEARPHLALLDIRLGGMDGLELLERLRELAPECACVMMTAHGTVETAVQAMKRGASDFLLKPFTSDALEVVVEKALGLARLRRENRALRRALRRRSGEPQLLGRSAPMARLIELLRTLAGPRATVLISGESGTGKELAAQALHAWGPRAEAPFVKVNCAALPAGLMESELFGHEKGAFTGASQLQRGKFELADGGTLLLDEIGEMDVALQPKLLRCLQEQEFYRVGGARPVRVDARIVATTNADLDARVRDGRFRLDLLYRLKVVPVRLPPLREHRDDIPLLAQH</sequence>
<protein>
    <submittedName>
        <fullName evidence="9">Sigma-54-dependent Fis family transcriptional regulator</fullName>
    </submittedName>
</protein>
<keyword evidence="4" id="KW-0805">Transcription regulation</keyword>
<evidence type="ECO:0000256" key="3">
    <source>
        <dbReference type="ARBA" id="ARBA00022840"/>
    </source>
</evidence>
<feature type="non-terminal residue" evidence="9">
    <location>
        <position position="355"/>
    </location>
</feature>
<dbReference type="FunFam" id="3.40.50.2300:FF:000018">
    <property type="entry name" value="DNA-binding transcriptional regulator NtrC"/>
    <property type="match status" value="1"/>
</dbReference>
<gene>
    <name evidence="9" type="ORF">FJY75_08595</name>
</gene>
<feature type="domain" description="Sigma-54 factor interaction" evidence="7">
    <location>
        <begin position="171"/>
        <end position="355"/>
    </location>
</feature>
<evidence type="ECO:0000313" key="9">
    <source>
        <dbReference type="EMBL" id="MBM3317899.1"/>
    </source>
</evidence>
<dbReference type="Gene3D" id="3.40.50.2300">
    <property type="match status" value="1"/>
</dbReference>
<dbReference type="InterPro" id="IPR027417">
    <property type="entry name" value="P-loop_NTPase"/>
</dbReference>
<dbReference type="AlphaFoldDB" id="A0A937XBD7"/>
<evidence type="ECO:0000256" key="2">
    <source>
        <dbReference type="ARBA" id="ARBA00022741"/>
    </source>
</evidence>
<keyword evidence="3" id="KW-0067">ATP-binding</keyword>
<evidence type="ECO:0000256" key="4">
    <source>
        <dbReference type="ARBA" id="ARBA00023015"/>
    </source>
</evidence>
<reference evidence="9" key="1">
    <citation type="submission" date="2019-03" db="EMBL/GenBank/DDBJ databases">
        <title>Lake Tanganyika Metagenome-Assembled Genomes (MAGs).</title>
        <authorList>
            <person name="Tran P."/>
        </authorList>
    </citation>
    <scope>NUCLEOTIDE SEQUENCE</scope>
    <source>
        <strain evidence="9">M_DeepCast_400m_m2_100</strain>
    </source>
</reference>
<keyword evidence="2" id="KW-0547">Nucleotide-binding</keyword>